<dbReference type="PANTHER" id="PTHR31569">
    <property type="entry name" value="SWIM-TYPE DOMAIN-CONTAINING PROTEIN"/>
    <property type="match status" value="1"/>
</dbReference>
<dbReference type="PANTHER" id="PTHR31569:SF4">
    <property type="entry name" value="SWIM-TYPE DOMAIN-CONTAINING PROTEIN"/>
    <property type="match status" value="1"/>
</dbReference>
<feature type="domain" description="MULE transposase" evidence="2">
    <location>
        <begin position="305"/>
        <end position="363"/>
    </location>
</feature>
<dbReference type="InterPro" id="IPR052579">
    <property type="entry name" value="Zinc_finger_SWIM"/>
</dbReference>
<dbReference type="AlphaFoldDB" id="A0A2S4VBV9"/>
<dbReference type="Proteomes" id="UP000239156">
    <property type="component" value="Unassembled WGS sequence"/>
</dbReference>
<feature type="compositionally biased region" description="Polar residues" evidence="1">
    <location>
        <begin position="124"/>
        <end position="134"/>
    </location>
</feature>
<feature type="region of interest" description="Disordered" evidence="1">
    <location>
        <begin position="1"/>
        <end position="28"/>
    </location>
</feature>
<keyword evidence="4" id="KW-1185">Reference proteome</keyword>
<dbReference type="InterPro" id="IPR018289">
    <property type="entry name" value="MULE_transposase_dom"/>
</dbReference>
<feature type="region of interest" description="Disordered" evidence="1">
    <location>
        <begin position="71"/>
        <end position="134"/>
    </location>
</feature>
<dbReference type="Pfam" id="PF10551">
    <property type="entry name" value="MULE"/>
    <property type="match status" value="1"/>
</dbReference>
<feature type="compositionally biased region" description="Acidic residues" evidence="1">
    <location>
        <begin position="779"/>
        <end position="801"/>
    </location>
</feature>
<gene>
    <name evidence="3" type="ORF">PSTT_08637</name>
</gene>
<proteinExistence type="predicted"/>
<dbReference type="CDD" id="cd22744">
    <property type="entry name" value="OTU"/>
    <property type="match status" value="1"/>
</dbReference>
<dbReference type="VEuPathDB" id="FungiDB:PSHT_05674"/>
<evidence type="ECO:0000256" key="1">
    <source>
        <dbReference type="SAM" id="MobiDB-lite"/>
    </source>
</evidence>
<comment type="caution">
    <text evidence="3">The sequence shown here is derived from an EMBL/GenBank/DDBJ whole genome shotgun (WGS) entry which is preliminary data.</text>
</comment>
<feature type="region of interest" description="Disordered" evidence="1">
    <location>
        <begin position="631"/>
        <end position="810"/>
    </location>
</feature>
<dbReference type="VEuPathDB" id="FungiDB:PSHT_06109"/>
<organism evidence="3 4">
    <name type="scientific">Puccinia striiformis</name>
    <dbReference type="NCBI Taxonomy" id="27350"/>
    <lineage>
        <taxon>Eukaryota</taxon>
        <taxon>Fungi</taxon>
        <taxon>Dikarya</taxon>
        <taxon>Basidiomycota</taxon>
        <taxon>Pucciniomycotina</taxon>
        <taxon>Pucciniomycetes</taxon>
        <taxon>Pucciniales</taxon>
        <taxon>Pucciniaceae</taxon>
        <taxon>Puccinia</taxon>
    </lineage>
</organism>
<evidence type="ECO:0000313" key="3">
    <source>
        <dbReference type="EMBL" id="POW06945.1"/>
    </source>
</evidence>
<dbReference type="VEuPathDB" id="FungiDB:PSHT_09641"/>
<evidence type="ECO:0000313" key="4">
    <source>
        <dbReference type="Proteomes" id="UP000239156"/>
    </source>
</evidence>
<dbReference type="EMBL" id="PKSL01000080">
    <property type="protein sequence ID" value="POW06945.1"/>
    <property type="molecule type" value="Genomic_DNA"/>
</dbReference>
<accession>A0A2S4VBV9</accession>
<reference evidence="3" key="1">
    <citation type="submission" date="2017-12" db="EMBL/GenBank/DDBJ databases">
        <title>Gene loss provides genomic basis for host adaptation in cereal stripe rust fungi.</title>
        <authorList>
            <person name="Xia C."/>
        </authorList>
    </citation>
    <scope>NUCLEOTIDE SEQUENCE [LARGE SCALE GENOMIC DNA]</scope>
    <source>
        <strain evidence="3">93-210</strain>
    </source>
</reference>
<dbReference type="VEuPathDB" id="FungiDB:PSHT_08016"/>
<feature type="compositionally biased region" description="Basic and acidic residues" evidence="1">
    <location>
        <begin position="635"/>
        <end position="645"/>
    </location>
</feature>
<protein>
    <recommendedName>
        <fullName evidence="2">MULE transposase domain-containing protein</fullName>
    </recommendedName>
</protein>
<name>A0A2S4VBV9_9BASI</name>
<dbReference type="VEuPathDB" id="FungiDB:PSTT_08637"/>
<evidence type="ECO:0000259" key="2">
    <source>
        <dbReference type="Pfam" id="PF10551"/>
    </source>
</evidence>
<sequence>MASISASAEDRIDTIPPPPEESYDSREDCMKSIQAWALERGFAIVVKSLYNGKGKEGNGDHLHRTHFVCDKSGHYRPHRPPTHPATSGSTEVPAEAKEEASLPAAPQETASASTKTEKDAKGTGATSTKIKKNANVSRKTGCPFHLVLNHNPDTFKWDLTVSNPDHNHKPSDNPSAHIVHRRLTETQKKEIIKLDAAGVPPLKIKNSLLKEGTLHAPLKTIHNLNHKERKKNDGGGSAVESMVQGLKSCGFTYQIQSEISDKTGAHHLNAVFMAFPESLKLAKQHSTCILIDATTRPTATRCLSCISWKKEGDFEWALQQLKTVLPCSPAVILTDKEQALMSAIKSVFPSARHLLCQWHIRNNLWTHCQPLLVKGGYDYDMFLEAWNFLLASKSQEEYEANCVKMAATCTPEVMKYMNKNWLPLKGMFVNYLISDLPHFGNKNTSRVESLHASVKRFLHGANSSIYKTIVNMRDALNHQLHKLMINSATQKTVHINALPAVLSQLSGTISHFALRACQCAYSAGRSTDCKDCTYELHWGMPCSHRMRQLDLQKQFLKPEDFHMQWHFPDVSNIVIPEGSNEENSLSHEALDQAFLTRIYERFQKLPVKEKGSFIDNFERLLDQTDVLAPLAEPLEQQHKGRPNNEKKKKKKEENPPVEEEKVEPEEKRGRGRPSKNAGLDTKAVGCKRKKAKQKSPSEWSDSDVELPDITLEQSTAETSGRPAKRARRVPQVPSATEVAAPPPEMKTRSGRVIKRIINMNEEEEEESSSDTQDSGTDGQEYEAEDNPGDDGEEDEEEDIPGDDGRKMKRKRFLGMKMFPNGEILIRVRKMISSIRDVDSDGHCGFRSAAASIGQKENYYEDIRLAMVREIDLQAVYQQPDYLSMMAEDIPFALLRNNLNFTQSPCQKKHWIVFPRHGEILADALCRPIIHISNLIMATYLPLSYGPTNLPPVFLVYLEGKYHYNAFKFKGRGGIYPAPPISRSWFKWRKEVATDWEALIQINRDEWDTQVPKGEPGALLDVDAEDGLQL</sequence>